<dbReference type="UniPathway" id="UPA00557">
    <property type="reaction ID" value="UER00614"/>
</dbReference>
<dbReference type="EMBL" id="JADMCD010000003">
    <property type="protein sequence ID" value="MBF8640680.1"/>
    <property type="molecule type" value="Genomic_DNA"/>
</dbReference>
<dbReference type="AlphaFoldDB" id="A0A2X2CK26"/>
<gene>
    <name evidence="1" type="ORF">IRZ65_08295</name>
    <name evidence="2" type="ORF">NCTC11842_01963</name>
</gene>
<protein>
    <submittedName>
        <fullName evidence="2">Uncharacterized protein</fullName>
    </submittedName>
</protein>
<evidence type="ECO:0000313" key="1">
    <source>
        <dbReference type="EMBL" id="MBF8640680.1"/>
    </source>
</evidence>
<organism evidence="2 3">
    <name type="scientific">Pseudomonas luteola</name>
    <dbReference type="NCBI Taxonomy" id="47886"/>
    <lineage>
        <taxon>Bacteria</taxon>
        <taxon>Pseudomonadati</taxon>
        <taxon>Pseudomonadota</taxon>
        <taxon>Gammaproteobacteria</taxon>
        <taxon>Pseudomonadales</taxon>
        <taxon>Pseudomonadaceae</taxon>
        <taxon>Pseudomonas</taxon>
    </lineage>
</organism>
<dbReference type="GO" id="GO:0016024">
    <property type="term" value="P:CDP-diacylglycerol biosynthetic process"/>
    <property type="evidence" value="ECO:0007669"/>
    <property type="project" value="UniProtKB-UniPathway"/>
</dbReference>
<dbReference type="EMBL" id="UAUF01000011">
    <property type="protein sequence ID" value="SPZ06036.1"/>
    <property type="molecule type" value="Genomic_DNA"/>
</dbReference>
<sequence>MPDLAPLPRPSPALLEVIARQSGQPVRQELDCLCEAVQRRFGASVVGVLFYGSCLRSGNPAEGIVDLYAVVDSYAEVHANALLRAANAWLPPNVFMLQARTPEGEVLQTKCAVLSLKDLERGTARWFQSYLWGRFAQPSRLVYCRDDTIRQRIYQALGYAVLRLVEQTLPSMPERFSSEQLWQTGLALSYGTELRPEAASRPAELVHYDKTYYRQLTAAVVSDFSGMHRIASEEDLYSHMPSRERLQQSRQMWSTRRRQGRMLNILRLMKSVFTFENGVDYIAWKLERHMGRPIEVTPRLRRYPLIFGWPLLWRLLRERRLR</sequence>
<dbReference type="InterPro" id="IPR015222">
    <property type="entry name" value="Tam41"/>
</dbReference>
<dbReference type="Pfam" id="PF09139">
    <property type="entry name" value="Tam41_Mmp37"/>
    <property type="match status" value="1"/>
</dbReference>
<dbReference type="GO" id="GO:0032049">
    <property type="term" value="P:cardiolipin biosynthetic process"/>
    <property type="evidence" value="ECO:0007669"/>
    <property type="project" value="InterPro"/>
</dbReference>
<dbReference type="Proteomes" id="UP000250443">
    <property type="component" value="Unassembled WGS sequence"/>
</dbReference>
<reference evidence="1 4" key="2">
    <citation type="submission" date="2020-10" db="EMBL/GenBank/DDBJ databases">
        <title>Genome sequences of Pseudomonas isolates.</title>
        <authorList>
            <person name="Wessels L."/>
            <person name="Reich F."/>
            <person name="Hammerl J."/>
        </authorList>
    </citation>
    <scope>NUCLEOTIDE SEQUENCE [LARGE SCALE GENOMIC DNA]</scope>
    <source>
        <strain evidence="1 4">20-MO00624-0</strain>
    </source>
</reference>
<name>A0A2X2CK26_PSELU</name>
<evidence type="ECO:0000313" key="4">
    <source>
        <dbReference type="Proteomes" id="UP000626180"/>
    </source>
</evidence>
<reference evidence="2 3" key="1">
    <citation type="submission" date="2018-06" db="EMBL/GenBank/DDBJ databases">
        <authorList>
            <consortium name="Pathogen Informatics"/>
            <person name="Doyle S."/>
        </authorList>
    </citation>
    <scope>NUCLEOTIDE SEQUENCE [LARGE SCALE GENOMIC DNA]</scope>
    <source>
        <strain evidence="2 3">NCTC11842</strain>
    </source>
</reference>
<proteinExistence type="predicted"/>
<dbReference type="Proteomes" id="UP000626180">
    <property type="component" value="Unassembled WGS sequence"/>
</dbReference>
<accession>A0A2X2CK26</accession>
<evidence type="ECO:0000313" key="2">
    <source>
        <dbReference type="EMBL" id="SPZ06036.1"/>
    </source>
</evidence>
<dbReference type="RefSeq" id="WP_010798124.1">
    <property type="nucleotide sequence ID" value="NZ_CP069262.1"/>
</dbReference>
<keyword evidence="4" id="KW-1185">Reference proteome</keyword>
<dbReference type="GO" id="GO:0004605">
    <property type="term" value="F:phosphatidate cytidylyltransferase activity"/>
    <property type="evidence" value="ECO:0007669"/>
    <property type="project" value="InterPro"/>
</dbReference>
<evidence type="ECO:0000313" key="3">
    <source>
        <dbReference type="Proteomes" id="UP000250443"/>
    </source>
</evidence>